<keyword evidence="2" id="KW-1133">Transmembrane helix</keyword>
<dbReference type="EMBL" id="LUKD01000005">
    <property type="protein sequence ID" value="KYG65060.1"/>
    <property type="molecule type" value="Genomic_DNA"/>
</dbReference>
<evidence type="ECO:0000313" key="3">
    <source>
        <dbReference type="EMBL" id="KYG65060.1"/>
    </source>
</evidence>
<feature type="transmembrane region" description="Helical" evidence="2">
    <location>
        <begin position="99"/>
        <end position="124"/>
    </location>
</feature>
<sequence length="192" mass="19649">MPKQGRKVVFGIFQNRSGLESCVSTLKMEGFRPEDVSVLMPDKGDTATFAHEKGTKAPEGAAIGSGTGAVVGGTLGWLAGIGAIATIPAFGPLVAAGPIMAALAGLGVGGAVGGVAGALVGIGIPEYEAKRYEKFVKEGGILLSVHVDDSDWEDKAERILESCGAKDVSSSSEVSQKSAEERANNMNRSSQI</sequence>
<proteinExistence type="predicted"/>
<evidence type="ECO:0000256" key="1">
    <source>
        <dbReference type="SAM" id="MobiDB-lite"/>
    </source>
</evidence>
<dbReference type="AlphaFoldDB" id="A0A161PQA6"/>
<gene>
    <name evidence="3" type="ORF">AZI87_10815</name>
</gene>
<evidence type="ECO:0008006" key="5">
    <source>
        <dbReference type="Google" id="ProtNLM"/>
    </source>
</evidence>
<dbReference type="RefSeq" id="WP_063206722.1">
    <property type="nucleotide sequence ID" value="NZ_LUKD01000005.1"/>
</dbReference>
<reference evidence="3 4" key="1">
    <citation type="submission" date="2016-03" db="EMBL/GenBank/DDBJ databases">
        <authorList>
            <person name="Ploux O."/>
        </authorList>
    </citation>
    <scope>NUCLEOTIDE SEQUENCE [LARGE SCALE GENOMIC DNA]</scope>
    <source>
        <strain evidence="3 4">EC13</strain>
    </source>
</reference>
<feature type="region of interest" description="Disordered" evidence="1">
    <location>
        <begin position="163"/>
        <end position="192"/>
    </location>
</feature>
<dbReference type="PANTHER" id="PTHR36109">
    <property type="entry name" value="MEMBRANE PROTEIN-RELATED"/>
    <property type="match status" value="1"/>
</dbReference>
<comment type="caution">
    <text evidence="3">The sequence shown here is derived from an EMBL/GenBank/DDBJ whole genome shotgun (WGS) entry which is preliminary data.</text>
</comment>
<name>A0A161PQA6_BDEBC</name>
<dbReference type="InterPro" id="IPR052948">
    <property type="entry name" value="Low_temp-induced_all0457"/>
</dbReference>
<keyword evidence="2" id="KW-0812">Transmembrane</keyword>
<dbReference type="Proteomes" id="UP000075799">
    <property type="component" value="Unassembled WGS sequence"/>
</dbReference>
<evidence type="ECO:0000313" key="4">
    <source>
        <dbReference type="Proteomes" id="UP000075799"/>
    </source>
</evidence>
<feature type="transmembrane region" description="Helical" evidence="2">
    <location>
        <begin position="61"/>
        <end position="87"/>
    </location>
</feature>
<dbReference type="PANTHER" id="PTHR36109:SF2">
    <property type="entry name" value="MEMBRANE PROTEIN"/>
    <property type="match status" value="1"/>
</dbReference>
<organism evidence="3 4">
    <name type="scientific">Bdellovibrio bacteriovorus</name>
    <dbReference type="NCBI Taxonomy" id="959"/>
    <lineage>
        <taxon>Bacteria</taxon>
        <taxon>Pseudomonadati</taxon>
        <taxon>Bdellovibrionota</taxon>
        <taxon>Bdellovibrionia</taxon>
        <taxon>Bdellovibrionales</taxon>
        <taxon>Pseudobdellovibrionaceae</taxon>
        <taxon>Bdellovibrio</taxon>
    </lineage>
</organism>
<accession>A0A161PQA6</accession>
<dbReference type="OrthoDB" id="283502at2"/>
<protein>
    <recommendedName>
        <fullName evidence="5">DUF3341 domain-containing protein</fullName>
    </recommendedName>
</protein>
<evidence type="ECO:0000256" key="2">
    <source>
        <dbReference type="SAM" id="Phobius"/>
    </source>
</evidence>
<keyword evidence="2" id="KW-0472">Membrane</keyword>